<keyword evidence="2" id="KW-1133">Transmembrane helix</keyword>
<dbReference type="Proteomes" id="UP000838412">
    <property type="component" value="Chromosome 11"/>
</dbReference>
<evidence type="ECO:0000259" key="3">
    <source>
        <dbReference type="PROSITE" id="PS50948"/>
    </source>
</evidence>
<reference evidence="4" key="1">
    <citation type="submission" date="2022-01" db="EMBL/GenBank/DDBJ databases">
        <authorList>
            <person name="Braso-Vives M."/>
        </authorList>
    </citation>
    <scope>NUCLEOTIDE SEQUENCE</scope>
</reference>
<dbReference type="OrthoDB" id="10050293at2759"/>
<feature type="region of interest" description="Disordered" evidence="1">
    <location>
        <begin position="520"/>
        <end position="610"/>
    </location>
</feature>
<dbReference type="PANTHER" id="PTHR47635">
    <property type="entry name" value="CUB DOMAIN-CONTAINING PROTEIN"/>
    <property type="match status" value="1"/>
</dbReference>
<keyword evidence="2" id="KW-0472">Membrane</keyword>
<keyword evidence="2" id="KW-0812">Transmembrane</keyword>
<feature type="domain" description="Apple" evidence="3">
    <location>
        <begin position="181"/>
        <end position="257"/>
    </location>
</feature>
<gene>
    <name evidence="4" type="primary">Hypp6036</name>
    <name evidence="4" type="ORF">BLAG_LOCUS4422</name>
</gene>
<dbReference type="EMBL" id="OV696696">
    <property type="protein sequence ID" value="CAH1240466.1"/>
    <property type="molecule type" value="Genomic_DNA"/>
</dbReference>
<dbReference type="SUPFAM" id="SSF49899">
    <property type="entry name" value="Concanavalin A-like lectins/glucanases"/>
    <property type="match status" value="1"/>
</dbReference>
<name>A0A8J9VLU4_BRALA</name>
<dbReference type="Gene3D" id="2.60.120.200">
    <property type="match status" value="1"/>
</dbReference>
<dbReference type="Gene3D" id="3.50.4.10">
    <property type="entry name" value="Hepatocyte Growth Factor"/>
    <property type="match status" value="1"/>
</dbReference>
<evidence type="ECO:0000313" key="5">
    <source>
        <dbReference type="Proteomes" id="UP000838412"/>
    </source>
</evidence>
<keyword evidence="5" id="KW-1185">Reference proteome</keyword>
<dbReference type="Pfam" id="PF00024">
    <property type="entry name" value="PAN_1"/>
    <property type="match status" value="1"/>
</dbReference>
<dbReference type="PROSITE" id="PS50948">
    <property type="entry name" value="PAN"/>
    <property type="match status" value="1"/>
</dbReference>
<dbReference type="Pfam" id="PF13385">
    <property type="entry name" value="Laminin_G_3"/>
    <property type="match status" value="1"/>
</dbReference>
<feature type="compositionally biased region" description="Pro residues" evidence="1">
    <location>
        <begin position="557"/>
        <end position="570"/>
    </location>
</feature>
<dbReference type="PANTHER" id="PTHR47635:SF2">
    <property type="entry name" value="LAMG-LIKE JELLYROLL FOLD DOMAIN-CONTAINING PROTEIN"/>
    <property type="match status" value="1"/>
</dbReference>
<dbReference type="InterPro" id="IPR003609">
    <property type="entry name" value="Pan_app"/>
</dbReference>
<dbReference type="AlphaFoldDB" id="A0A8J9VLU4"/>
<sequence>MTSYIMTGETRGGRPVYKSLAGDHLYYRQSDGRWYVGPNLGINVVEMYVDDISIYAEDISGTWYLANGTDFRPNSLIRVTCDCGCQTVRISGSTSDQTDLMTTYTMTGETRHDRPVYQTSRGDYLFYHQSYNSWHVGLRLGSNAVWMYVDDTSIYAEDISGTWYLYNGTGFWPNSLIRVTCDFINGYTVRQGDCPGNDIWSIYGDGVTLETCAERCSNHHDCVSFMFYDNRVCYPKTQTCAETDKSNTRNVFYDKNTSILNTADAVGLWPLNSQYGSSDATGNGNDGVASGTQLATGPNGDANGAFLFSGRSSSYIDIPNNGRLDVQSSYTILAHIYPTGEAGPIVNYVGSNNEWAVHLWQTPSGTLFMRTIGRDGHFSSGVGADVLRPSDWNYVGGTYDSNTGMSSIWNDGEMVSQKQIGVSTVATQYPIRVAVREGDSRYFAGRIACIQLYDYAMSQEQIVVARDRCVDNANGGPGNTIPPDDTESSGLSGGVIAGIVIGVLVGVGLLVARIHHCSTASSQPTPANRANPTPQAVGTNNTVVHSPTVVSQNPSYNPYPPPPQYPPPPAYDTALNMPTQPPGSLYSPSFPSSLDPAYPPPPEPFKYGVT</sequence>
<feature type="compositionally biased region" description="Polar residues" evidence="1">
    <location>
        <begin position="520"/>
        <end position="550"/>
    </location>
</feature>
<evidence type="ECO:0000256" key="1">
    <source>
        <dbReference type="SAM" id="MobiDB-lite"/>
    </source>
</evidence>
<organism evidence="4 5">
    <name type="scientific">Branchiostoma lanceolatum</name>
    <name type="common">Common lancelet</name>
    <name type="synonym">Amphioxus lanceolatum</name>
    <dbReference type="NCBI Taxonomy" id="7740"/>
    <lineage>
        <taxon>Eukaryota</taxon>
        <taxon>Metazoa</taxon>
        <taxon>Chordata</taxon>
        <taxon>Cephalochordata</taxon>
        <taxon>Leptocardii</taxon>
        <taxon>Amphioxiformes</taxon>
        <taxon>Branchiostomatidae</taxon>
        <taxon>Branchiostoma</taxon>
    </lineage>
</organism>
<feature type="transmembrane region" description="Helical" evidence="2">
    <location>
        <begin position="491"/>
        <end position="512"/>
    </location>
</feature>
<proteinExistence type="predicted"/>
<protein>
    <submittedName>
        <fullName evidence="4">Hypp6036 protein</fullName>
    </submittedName>
</protein>
<evidence type="ECO:0000256" key="2">
    <source>
        <dbReference type="SAM" id="Phobius"/>
    </source>
</evidence>
<dbReference type="InterPro" id="IPR013320">
    <property type="entry name" value="ConA-like_dom_sf"/>
</dbReference>
<accession>A0A8J9VLU4</accession>
<evidence type="ECO:0000313" key="4">
    <source>
        <dbReference type="EMBL" id="CAH1240466.1"/>
    </source>
</evidence>